<proteinExistence type="predicted"/>
<reference evidence="1 2" key="2">
    <citation type="submission" date="2018-06" db="EMBL/GenBank/DDBJ databases">
        <title>Metagenomic assembly of (sub)arctic Cyanobacteria and their associated microbiome from non-axenic cultures.</title>
        <authorList>
            <person name="Baurain D."/>
        </authorList>
    </citation>
    <scope>NUCLEOTIDE SEQUENCE [LARGE SCALE GENOMIC DNA]</scope>
    <source>
        <strain evidence="1">ULC041bin1</strain>
    </source>
</reference>
<dbReference type="Proteomes" id="UP000249081">
    <property type="component" value="Unassembled WGS sequence"/>
</dbReference>
<gene>
    <name evidence="1" type="ORF">DCF17_01010</name>
</gene>
<evidence type="ECO:0000313" key="2">
    <source>
        <dbReference type="Proteomes" id="UP000249081"/>
    </source>
</evidence>
<accession>A0A2W4WLZ5</accession>
<dbReference type="EMBL" id="QBMN01000004">
    <property type="protein sequence ID" value="PZO45540.1"/>
    <property type="molecule type" value="Genomic_DNA"/>
</dbReference>
<name>A0A2W4WLZ5_9CYAN</name>
<comment type="caution">
    <text evidence="1">The sequence shown here is derived from an EMBL/GenBank/DDBJ whole genome shotgun (WGS) entry which is preliminary data.</text>
</comment>
<evidence type="ECO:0000313" key="1">
    <source>
        <dbReference type="EMBL" id="PZO45540.1"/>
    </source>
</evidence>
<dbReference type="AlphaFoldDB" id="A0A2W4WLZ5"/>
<sequence length="142" mass="15801">MLVARPASAGPFPFSLPFFNGIDLTEGKEILIEELQSKYVPEIESILFPEQRVKFETAIQDGLSLRKAFKTMALTPQQKMDLAATMKTVPKGALFAALTPEQKKEVFMNKKEMFMPTPEEIAEKIKIGMESKAMYAPDAPGS</sequence>
<reference evidence="2" key="1">
    <citation type="submission" date="2018-04" db="EMBL/GenBank/DDBJ databases">
        <authorList>
            <person name="Cornet L."/>
        </authorList>
    </citation>
    <scope>NUCLEOTIDE SEQUENCE [LARGE SCALE GENOMIC DNA]</scope>
</reference>
<organism evidence="1 2">
    <name type="scientific">Shackletoniella antarctica</name>
    <dbReference type="NCBI Taxonomy" id="268115"/>
    <lineage>
        <taxon>Bacteria</taxon>
        <taxon>Bacillati</taxon>
        <taxon>Cyanobacteriota</taxon>
        <taxon>Cyanophyceae</taxon>
        <taxon>Oculatellales</taxon>
        <taxon>Oculatellaceae</taxon>
        <taxon>Shackletoniella</taxon>
    </lineage>
</organism>
<protein>
    <submittedName>
        <fullName evidence="1">Uncharacterized protein</fullName>
    </submittedName>
</protein>